<protein>
    <submittedName>
        <fullName evidence="8">Chloride channel protein 2-like isoform X3</fullName>
    </submittedName>
    <submittedName>
        <fullName evidence="9">Chloride channel protein 2-like isoform X4</fullName>
    </submittedName>
</protein>
<organism evidence="7 9">
    <name type="scientific">Diaphorina citri</name>
    <name type="common">Asian citrus psyllid</name>
    <dbReference type="NCBI Taxonomy" id="121845"/>
    <lineage>
        <taxon>Eukaryota</taxon>
        <taxon>Metazoa</taxon>
        <taxon>Ecdysozoa</taxon>
        <taxon>Arthropoda</taxon>
        <taxon>Hexapoda</taxon>
        <taxon>Insecta</taxon>
        <taxon>Pterygota</taxon>
        <taxon>Neoptera</taxon>
        <taxon>Paraneoptera</taxon>
        <taxon>Hemiptera</taxon>
        <taxon>Sternorrhyncha</taxon>
        <taxon>Psylloidea</taxon>
        <taxon>Psyllidae</taxon>
        <taxon>Diaphorininae</taxon>
        <taxon>Diaphorina</taxon>
    </lineage>
</organism>
<keyword evidence="2 6" id="KW-0812">Transmembrane</keyword>
<dbReference type="Gene3D" id="1.10.3080.10">
    <property type="entry name" value="Clc chloride channel"/>
    <property type="match status" value="1"/>
</dbReference>
<dbReference type="InterPro" id="IPR001807">
    <property type="entry name" value="ClC"/>
</dbReference>
<evidence type="ECO:0000313" key="7">
    <source>
        <dbReference type="Proteomes" id="UP000079169"/>
    </source>
</evidence>
<dbReference type="InterPro" id="IPR050970">
    <property type="entry name" value="Cl_channel_volt-gated"/>
</dbReference>
<sequence>MVQYGSLYYFLITMMYGRYTKELGEFAKEEAKKLNKKRKKDRLQADELRNKYRGRCATKFAAVFRFVWKHTFAKLGEDWVFLALLGIIMATISFFMDRGINIIGRSRLWLYKDLTVYPFTKYLAWVTLPICLILFSAGFVHIVAPQSIGSGIPEMKTILRGVALKEYLTFNTLVAKIIGLTATLGSGLPLGKEGPFVHIASIVATLLSKLVTSFQGIYENESRNSEMLAAACAVGVGSCFGAPIGGG</sequence>
<dbReference type="Pfam" id="PF00654">
    <property type="entry name" value="Voltage_CLC"/>
    <property type="match status" value="1"/>
</dbReference>
<dbReference type="RefSeq" id="XP_026687111.1">
    <property type="nucleotide sequence ID" value="XM_026831310.1"/>
</dbReference>
<dbReference type="GO" id="GO:0005886">
    <property type="term" value="C:plasma membrane"/>
    <property type="evidence" value="ECO:0007669"/>
    <property type="project" value="TreeGrafter"/>
</dbReference>
<reference evidence="8 9" key="1">
    <citation type="submission" date="2025-04" db="UniProtKB">
        <authorList>
            <consortium name="RefSeq"/>
        </authorList>
    </citation>
    <scope>IDENTIFICATION</scope>
</reference>
<dbReference type="GeneID" id="103520042"/>
<dbReference type="InterPro" id="IPR014743">
    <property type="entry name" value="Cl-channel_core"/>
</dbReference>
<dbReference type="PANTHER" id="PTHR45720:SF10">
    <property type="entry name" value="CHLORIDE CHANNEL PROTEIN 2"/>
    <property type="match status" value="1"/>
</dbReference>
<gene>
    <name evidence="8 9" type="primary">LOC103520042</name>
</gene>
<evidence type="ECO:0000256" key="3">
    <source>
        <dbReference type="ARBA" id="ARBA00022737"/>
    </source>
</evidence>
<evidence type="ECO:0000256" key="6">
    <source>
        <dbReference type="SAM" id="Phobius"/>
    </source>
</evidence>
<evidence type="ECO:0000256" key="1">
    <source>
        <dbReference type="ARBA" id="ARBA00004141"/>
    </source>
</evidence>
<evidence type="ECO:0000313" key="8">
    <source>
        <dbReference type="RefSeq" id="XP_026687111.1"/>
    </source>
</evidence>
<feature type="transmembrane region" description="Helical" evidence="6">
    <location>
        <begin position="79"/>
        <end position="96"/>
    </location>
</feature>
<accession>A0A3Q0JF51</accession>
<keyword evidence="4 6" id="KW-1133">Transmembrane helix</keyword>
<keyword evidence="5 6" id="KW-0472">Membrane</keyword>
<keyword evidence="3" id="KW-0677">Repeat</keyword>
<dbReference type="PANTHER" id="PTHR45720">
    <property type="entry name" value="CHLORIDE CHANNEL PROTEIN 2"/>
    <property type="match status" value="1"/>
</dbReference>
<evidence type="ECO:0000313" key="9">
    <source>
        <dbReference type="RefSeq" id="XP_026687112.1"/>
    </source>
</evidence>
<dbReference type="PRINTS" id="PR00762">
    <property type="entry name" value="CLCHANNEL"/>
</dbReference>
<proteinExistence type="predicted"/>
<name>A0A3Q0JF51_DIACI</name>
<dbReference type="FunFam" id="1.10.3080.10:FF:000042">
    <property type="entry name" value="Chloride channel protein"/>
    <property type="match status" value="1"/>
</dbReference>
<feature type="transmembrane region" description="Helical" evidence="6">
    <location>
        <begin position="122"/>
        <end position="144"/>
    </location>
</feature>
<comment type="subcellular location">
    <subcellularLocation>
        <location evidence="1">Membrane</location>
        <topology evidence="1">Multi-pass membrane protein</topology>
    </subcellularLocation>
</comment>
<dbReference type="GO" id="GO:0005247">
    <property type="term" value="F:voltage-gated chloride channel activity"/>
    <property type="evidence" value="ECO:0007669"/>
    <property type="project" value="TreeGrafter"/>
</dbReference>
<dbReference type="SUPFAM" id="SSF81340">
    <property type="entry name" value="Clc chloride channel"/>
    <property type="match status" value="1"/>
</dbReference>
<evidence type="ECO:0000256" key="4">
    <source>
        <dbReference type="ARBA" id="ARBA00022989"/>
    </source>
</evidence>
<keyword evidence="7" id="KW-1185">Reference proteome</keyword>
<evidence type="ECO:0000256" key="5">
    <source>
        <dbReference type="ARBA" id="ARBA00023136"/>
    </source>
</evidence>
<dbReference type="AlphaFoldDB" id="A0A3Q0JF51"/>
<dbReference type="RefSeq" id="XP_026687112.1">
    <property type="nucleotide sequence ID" value="XM_026831311.1"/>
</dbReference>
<evidence type="ECO:0000256" key="2">
    <source>
        <dbReference type="ARBA" id="ARBA00022692"/>
    </source>
</evidence>
<dbReference type="Proteomes" id="UP000079169">
    <property type="component" value="Unplaced"/>
</dbReference>